<dbReference type="Proteomes" id="UP001346149">
    <property type="component" value="Unassembled WGS sequence"/>
</dbReference>
<organism evidence="1 2">
    <name type="scientific">Trapa natans</name>
    <name type="common">Water chestnut</name>
    <dbReference type="NCBI Taxonomy" id="22666"/>
    <lineage>
        <taxon>Eukaryota</taxon>
        <taxon>Viridiplantae</taxon>
        <taxon>Streptophyta</taxon>
        <taxon>Embryophyta</taxon>
        <taxon>Tracheophyta</taxon>
        <taxon>Spermatophyta</taxon>
        <taxon>Magnoliopsida</taxon>
        <taxon>eudicotyledons</taxon>
        <taxon>Gunneridae</taxon>
        <taxon>Pentapetalae</taxon>
        <taxon>rosids</taxon>
        <taxon>malvids</taxon>
        <taxon>Myrtales</taxon>
        <taxon>Lythraceae</taxon>
        <taxon>Trapa</taxon>
    </lineage>
</organism>
<dbReference type="EMBL" id="JAXQNO010000001">
    <property type="protein sequence ID" value="KAK4803683.1"/>
    <property type="molecule type" value="Genomic_DNA"/>
</dbReference>
<accession>A0AAN7M697</accession>
<gene>
    <name evidence="1" type="ORF">SAY86_003500</name>
</gene>
<reference evidence="1 2" key="1">
    <citation type="journal article" date="2023" name="Hortic Res">
        <title>Pangenome of water caltrop reveals structural variations and asymmetric subgenome divergence after allopolyploidization.</title>
        <authorList>
            <person name="Zhang X."/>
            <person name="Chen Y."/>
            <person name="Wang L."/>
            <person name="Yuan Y."/>
            <person name="Fang M."/>
            <person name="Shi L."/>
            <person name="Lu R."/>
            <person name="Comes H.P."/>
            <person name="Ma Y."/>
            <person name="Chen Y."/>
            <person name="Huang G."/>
            <person name="Zhou Y."/>
            <person name="Zheng Z."/>
            <person name="Qiu Y."/>
        </authorList>
    </citation>
    <scope>NUCLEOTIDE SEQUENCE [LARGE SCALE GENOMIC DNA]</scope>
    <source>
        <strain evidence="1">F231</strain>
    </source>
</reference>
<protein>
    <submittedName>
        <fullName evidence="1">Uncharacterized protein</fullName>
    </submittedName>
</protein>
<proteinExistence type="predicted"/>
<evidence type="ECO:0000313" key="1">
    <source>
        <dbReference type="EMBL" id="KAK4803683.1"/>
    </source>
</evidence>
<comment type="caution">
    <text evidence="1">The sequence shown here is derived from an EMBL/GenBank/DDBJ whole genome shotgun (WGS) entry which is preliminary data.</text>
</comment>
<keyword evidence="2" id="KW-1185">Reference proteome</keyword>
<name>A0AAN7M697_TRANT</name>
<sequence>MVPSLCLQDFLVRARVLKLYRRSLRIARRAPDHARGLLVLRRKHYISPVKVSSPRSGRTRRSRRTKTAETCRAEMLLISDGLERVKNLDEMLDIQGR</sequence>
<evidence type="ECO:0000313" key="2">
    <source>
        <dbReference type="Proteomes" id="UP001346149"/>
    </source>
</evidence>
<dbReference type="AlphaFoldDB" id="A0AAN7M697"/>